<evidence type="ECO:0000256" key="1">
    <source>
        <dbReference type="ARBA" id="ARBA00004651"/>
    </source>
</evidence>
<keyword evidence="6 7" id="KW-0472">Membrane</keyword>
<sequence length="210" mass="22929">MNSIIFIMEMIGTVAFAISGVLAAKEKKMDLFGAVTLGCTTAVGGGMVRDLILGQTPPIMFLQPIYTEVAFVTSILYFVFEKRTHRQSGEHVTNLLYIADSVGLGVFVVVGSLAAFRAGYGSSLFLCTFVGVLTGIGGGLLRDMLSAELPIIMRKRVYGLAAIFGALSFSLLMEWHYEEDVAIFSGVSITALIRFLAIYYHWNLPSFKEE</sequence>
<dbReference type="PATRIC" id="fig|796943.3.peg.62"/>
<evidence type="ECO:0000256" key="2">
    <source>
        <dbReference type="ARBA" id="ARBA00008193"/>
    </source>
</evidence>
<feature type="transmembrane region" description="Helical" evidence="7">
    <location>
        <begin position="122"/>
        <end position="145"/>
    </location>
</feature>
<accession>G9WK15</accession>
<dbReference type="Proteomes" id="UP000018461">
    <property type="component" value="Unassembled WGS sequence"/>
</dbReference>
<evidence type="ECO:0000256" key="3">
    <source>
        <dbReference type="ARBA" id="ARBA00022475"/>
    </source>
</evidence>
<comment type="subcellular location">
    <subcellularLocation>
        <location evidence="1">Cell membrane</location>
        <topology evidence="1">Multi-pass membrane protein</topology>
    </subcellularLocation>
</comment>
<organism evidence="9 10">
    <name type="scientific">Oribacterium parvum ACB1</name>
    <dbReference type="NCBI Taxonomy" id="796943"/>
    <lineage>
        <taxon>Bacteria</taxon>
        <taxon>Bacillati</taxon>
        <taxon>Bacillota</taxon>
        <taxon>Clostridia</taxon>
        <taxon>Lachnospirales</taxon>
        <taxon>Lachnospiraceae</taxon>
        <taxon>Oribacterium</taxon>
    </lineage>
</organism>
<feature type="transmembrane region" description="Helical" evidence="7">
    <location>
        <begin position="157"/>
        <end position="175"/>
    </location>
</feature>
<protein>
    <recommendedName>
        <fullName evidence="8">Glycine transporter domain-containing protein</fullName>
    </recommendedName>
</protein>
<dbReference type="Pfam" id="PF03458">
    <property type="entry name" value="Gly_transporter"/>
    <property type="match status" value="2"/>
</dbReference>
<feature type="domain" description="Glycine transporter" evidence="8">
    <location>
        <begin position="7"/>
        <end position="81"/>
    </location>
</feature>
<feature type="transmembrane region" description="Helical" evidence="7">
    <location>
        <begin position="92"/>
        <end position="116"/>
    </location>
</feature>
<reference evidence="9" key="1">
    <citation type="submission" date="2011-08" db="EMBL/GenBank/DDBJ databases">
        <authorList>
            <consortium name="The Broad Institute Genome Sequencing Platform"/>
            <person name="Earl A."/>
            <person name="Ward D."/>
            <person name="Feldgarden M."/>
            <person name="Gevers D."/>
            <person name="Sizova M."/>
            <person name="Hazen A."/>
            <person name="Epstein S."/>
            <person name="Young S.K."/>
            <person name="Zeng Q."/>
            <person name="Gargeya S."/>
            <person name="Fitzgerald M."/>
            <person name="Haas B."/>
            <person name="Abouelleil A."/>
            <person name="Alvarado L."/>
            <person name="Arachchi H.M."/>
            <person name="Berlin A."/>
            <person name="Brown A."/>
            <person name="Chapman S.B."/>
            <person name="Chen Z."/>
            <person name="Dunbar C."/>
            <person name="Freedman E."/>
            <person name="Gearin G."/>
            <person name="Gellesch M."/>
            <person name="Goldberg J."/>
            <person name="Griggs A."/>
            <person name="Gujja S."/>
            <person name="Heiman D."/>
            <person name="Howarth C."/>
            <person name="Larson L."/>
            <person name="Lui A."/>
            <person name="MacDonald P.J.P."/>
            <person name="Montmayeur A."/>
            <person name="Murphy C."/>
            <person name="Neiman D."/>
            <person name="Pearson M."/>
            <person name="Priest M."/>
            <person name="Roberts A."/>
            <person name="Saif S."/>
            <person name="Shea T."/>
            <person name="Shenoy N."/>
            <person name="Sisk P."/>
            <person name="Stolte C."/>
            <person name="Sykes S."/>
            <person name="Wortman J."/>
            <person name="Nusbaum C."/>
            <person name="Birren B."/>
        </authorList>
    </citation>
    <scope>NUCLEOTIDE SEQUENCE</scope>
    <source>
        <strain evidence="9">ACB1</strain>
    </source>
</reference>
<feature type="transmembrane region" description="Helical" evidence="7">
    <location>
        <begin position="60"/>
        <end position="80"/>
    </location>
</feature>
<feature type="transmembrane region" description="Helical" evidence="7">
    <location>
        <begin position="181"/>
        <end position="202"/>
    </location>
</feature>
<keyword evidence="4 7" id="KW-0812">Transmembrane</keyword>
<keyword evidence="5 7" id="KW-1133">Transmembrane helix</keyword>
<dbReference type="GO" id="GO:0005886">
    <property type="term" value="C:plasma membrane"/>
    <property type="evidence" value="ECO:0007669"/>
    <property type="project" value="UniProtKB-SubCell"/>
</dbReference>
<evidence type="ECO:0000256" key="5">
    <source>
        <dbReference type="ARBA" id="ARBA00022989"/>
    </source>
</evidence>
<dbReference type="EMBL" id="AFZC02000003">
    <property type="protein sequence ID" value="EHL14212.1"/>
    <property type="molecule type" value="Genomic_DNA"/>
</dbReference>
<dbReference type="AlphaFoldDB" id="G9WK15"/>
<feature type="transmembrane region" description="Helical" evidence="7">
    <location>
        <begin position="6"/>
        <end position="24"/>
    </location>
</feature>
<dbReference type="InterPro" id="IPR005115">
    <property type="entry name" value="Gly_transporter"/>
</dbReference>
<feature type="domain" description="Glycine transporter" evidence="8">
    <location>
        <begin position="98"/>
        <end position="172"/>
    </location>
</feature>
<feature type="transmembrane region" description="Helical" evidence="7">
    <location>
        <begin position="31"/>
        <end position="48"/>
    </location>
</feature>
<comment type="caution">
    <text evidence="9">The sequence shown here is derived from an EMBL/GenBank/DDBJ whole genome shotgun (WGS) entry which is preliminary data.</text>
</comment>
<reference evidence="9" key="2">
    <citation type="submission" date="2013-03" db="EMBL/GenBank/DDBJ databases">
        <title>The Genome Sequence of Oribacterium sp. ACB1.</title>
        <authorList>
            <consortium name="The Broad Institute Genomics Platform"/>
            <consortium name="The Broad Institute Genome Sequencing Center for Infectious Disease"/>
            <person name="Earl A."/>
            <person name="Ward D."/>
            <person name="Feldgarden M."/>
            <person name="Gevers D."/>
            <person name="Sizova M."/>
            <person name="Hazen A."/>
            <person name="Epstein S."/>
            <person name="Walker B."/>
            <person name="Young S."/>
            <person name="Zeng Q."/>
            <person name="Gargeya S."/>
            <person name="Fitzgerald M."/>
            <person name="Haas B."/>
            <person name="Abouelleil A."/>
            <person name="Allen A.W."/>
            <person name="Alvarado L."/>
            <person name="Arachchi H.M."/>
            <person name="Berlin A.M."/>
            <person name="Chapman S.B."/>
            <person name="Gainer-Dewar J."/>
            <person name="Goldberg J."/>
            <person name="Griggs A."/>
            <person name="Gujja S."/>
            <person name="Hansen M."/>
            <person name="Howarth C."/>
            <person name="Imamovic A."/>
            <person name="Ireland A."/>
            <person name="Larimer J."/>
            <person name="McCowan C."/>
            <person name="Murphy C."/>
            <person name="Pearson M."/>
            <person name="Poon T.W."/>
            <person name="Priest M."/>
            <person name="Roberts A."/>
            <person name="Saif S."/>
            <person name="Shea T."/>
            <person name="Sisk P."/>
            <person name="Sykes S."/>
            <person name="Wortman J."/>
            <person name="Nusbaum C."/>
            <person name="Birren B."/>
        </authorList>
    </citation>
    <scope>NUCLEOTIDE SEQUENCE [LARGE SCALE GENOMIC DNA]</scope>
    <source>
        <strain evidence="9">ACB1</strain>
    </source>
</reference>
<dbReference type="HOGENOM" id="CLU_064906_2_1_9"/>
<dbReference type="PANTHER" id="PTHR30506:SF3">
    <property type="entry name" value="UPF0126 INNER MEMBRANE PROTEIN YADS-RELATED"/>
    <property type="match status" value="1"/>
</dbReference>
<keyword evidence="10" id="KW-1185">Reference proteome</keyword>
<dbReference type="PANTHER" id="PTHR30506">
    <property type="entry name" value="INNER MEMBRANE PROTEIN"/>
    <property type="match status" value="1"/>
</dbReference>
<proteinExistence type="inferred from homology"/>
<evidence type="ECO:0000256" key="6">
    <source>
        <dbReference type="ARBA" id="ARBA00023136"/>
    </source>
</evidence>
<evidence type="ECO:0000313" key="10">
    <source>
        <dbReference type="Proteomes" id="UP000018461"/>
    </source>
</evidence>
<dbReference type="RefSeq" id="WP_009533932.1">
    <property type="nucleotide sequence ID" value="NZ_KE148312.1"/>
</dbReference>
<evidence type="ECO:0000259" key="8">
    <source>
        <dbReference type="Pfam" id="PF03458"/>
    </source>
</evidence>
<comment type="similarity">
    <text evidence="2">Belongs to the UPF0126 family.</text>
</comment>
<evidence type="ECO:0000256" key="4">
    <source>
        <dbReference type="ARBA" id="ARBA00022692"/>
    </source>
</evidence>
<dbReference type="STRING" id="796943.HMPREF9625_00055"/>
<gene>
    <name evidence="9" type="ORF">HMPREF9625_00055</name>
</gene>
<name>G9WK15_9FIRM</name>
<evidence type="ECO:0000313" key="9">
    <source>
        <dbReference type="EMBL" id="EHL14212.1"/>
    </source>
</evidence>
<evidence type="ECO:0000256" key="7">
    <source>
        <dbReference type="SAM" id="Phobius"/>
    </source>
</evidence>
<keyword evidence="3" id="KW-1003">Cell membrane</keyword>